<dbReference type="Proteomes" id="UP000236604">
    <property type="component" value="Unassembled WGS sequence"/>
</dbReference>
<keyword evidence="2" id="KW-1185">Reference proteome</keyword>
<organism evidence="1 2">
    <name type="scientific">Petrotoga mexicana DSM 14811</name>
    <dbReference type="NCBI Taxonomy" id="1122954"/>
    <lineage>
        <taxon>Bacteria</taxon>
        <taxon>Thermotogati</taxon>
        <taxon>Thermotogota</taxon>
        <taxon>Thermotogae</taxon>
        <taxon>Petrotogales</taxon>
        <taxon>Petrotogaceae</taxon>
        <taxon>Petrotoga</taxon>
    </lineage>
</organism>
<name>A0A2K1P9L5_9BACT</name>
<sequence length="48" mass="5739">MKQMSKNYKKKKRFVLFSNSIKSCYLELVNNLNLEKGGGKQIWIFLRN</sequence>
<dbReference type="EMBL" id="AZRN01000021">
    <property type="protein sequence ID" value="PNR99481.1"/>
    <property type="molecule type" value="Genomic_DNA"/>
</dbReference>
<comment type="caution">
    <text evidence="1">The sequence shown here is derived from an EMBL/GenBank/DDBJ whole genome shotgun (WGS) entry which is preliminary data.</text>
</comment>
<reference evidence="1 2" key="1">
    <citation type="submission" date="2013-12" db="EMBL/GenBank/DDBJ databases">
        <title>Comparative genomics of Petrotoga isolates.</title>
        <authorList>
            <person name="Nesbo C.L."/>
            <person name="Charchuk R."/>
            <person name="Chow K."/>
        </authorList>
    </citation>
    <scope>NUCLEOTIDE SEQUENCE [LARGE SCALE GENOMIC DNA]</scope>
    <source>
        <strain evidence="1 2">DSM 14811</strain>
    </source>
</reference>
<gene>
    <name evidence="1" type="ORF">X927_05495</name>
</gene>
<dbReference type="AlphaFoldDB" id="A0A2K1P9L5"/>
<protein>
    <submittedName>
        <fullName evidence="1">Uncharacterized protein</fullName>
    </submittedName>
</protein>
<evidence type="ECO:0000313" key="2">
    <source>
        <dbReference type="Proteomes" id="UP000236604"/>
    </source>
</evidence>
<proteinExistence type="predicted"/>
<accession>A0A2K1P9L5</accession>
<evidence type="ECO:0000313" key="1">
    <source>
        <dbReference type="EMBL" id="PNR99481.1"/>
    </source>
</evidence>